<evidence type="ECO:0000256" key="1">
    <source>
        <dbReference type="SAM" id="MobiDB-lite"/>
    </source>
</evidence>
<feature type="region of interest" description="Disordered" evidence="1">
    <location>
        <begin position="27"/>
        <end position="100"/>
    </location>
</feature>
<dbReference type="EMBL" id="CM001885">
    <property type="protein sequence ID" value="EOY13587.1"/>
    <property type="molecule type" value="Genomic_DNA"/>
</dbReference>
<organism evidence="2 3">
    <name type="scientific">Theobroma cacao</name>
    <name type="common">Cacao</name>
    <name type="synonym">Cocoa</name>
    <dbReference type="NCBI Taxonomy" id="3641"/>
    <lineage>
        <taxon>Eukaryota</taxon>
        <taxon>Viridiplantae</taxon>
        <taxon>Streptophyta</taxon>
        <taxon>Embryophyta</taxon>
        <taxon>Tracheophyta</taxon>
        <taxon>Spermatophyta</taxon>
        <taxon>Magnoliopsida</taxon>
        <taxon>eudicotyledons</taxon>
        <taxon>Gunneridae</taxon>
        <taxon>Pentapetalae</taxon>
        <taxon>rosids</taxon>
        <taxon>malvids</taxon>
        <taxon>Malvales</taxon>
        <taxon>Malvaceae</taxon>
        <taxon>Byttnerioideae</taxon>
        <taxon>Theobroma</taxon>
    </lineage>
</organism>
<dbReference type="Gramene" id="EOY13587">
    <property type="protein sequence ID" value="EOY13587"/>
    <property type="gene ID" value="TCM_032187"/>
</dbReference>
<dbReference type="HOGENOM" id="CLU_2311277_0_0_1"/>
<dbReference type="InParanoid" id="A0A061FA46"/>
<gene>
    <name evidence="2" type="ORF">TCM_032187</name>
</gene>
<keyword evidence="3" id="KW-1185">Reference proteome</keyword>
<evidence type="ECO:0000313" key="3">
    <source>
        <dbReference type="Proteomes" id="UP000026915"/>
    </source>
</evidence>
<sequence>MFERKSWGIITLFYLGIQKELIKRRGKNFPPFQNTSQRSRQSQSILEGIPANLKPGMPSQYSFDTKQPCLASNPAPDHKAKQNNRGNPESTPKGHFPAYK</sequence>
<proteinExistence type="predicted"/>
<reference evidence="2 3" key="1">
    <citation type="journal article" date="2013" name="Genome Biol.">
        <title>The genome sequence of the most widely cultivated cacao type and its use to identify candidate genes regulating pod color.</title>
        <authorList>
            <person name="Motamayor J.C."/>
            <person name="Mockaitis K."/>
            <person name="Schmutz J."/>
            <person name="Haiminen N."/>
            <person name="Iii D.L."/>
            <person name="Cornejo O."/>
            <person name="Findley S.D."/>
            <person name="Zheng P."/>
            <person name="Utro F."/>
            <person name="Royaert S."/>
            <person name="Saski C."/>
            <person name="Jenkins J."/>
            <person name="Podicheti R."/>
            <person name="Zhao M."/>
            <person name="Scheffler B.E."/>
            <person name="Stack J.C."/>
            <person name="Feltus F.A."/>
            <person name="Mustiga G.M."/>
            <person name="Amores F."/>
            <person name="Phillips W."/>
            <person name="Marelli J.P."/>
            <person name="May G.D."/>
            <person name="Shapiro H."/>
            <person name="Ma J."/>
            <person name="Bustamante C.D."/>
            <person name="Schnell R.J."/>
            <person name="Main D."/>
            <person name="Gilbert D."/>
            <person name="Parida L."/>
            <person name="Kuhn D.N."/>
        </authorList>
    </citation>
    <scope>NUCLEOTIDE SEQUENCE [LARGE SCALE GENOMIC DNA]</scope>
    <source>
        <strain evidence="3">cv. Matina 1-6</strain>
    </source>
</reference>
<dbReference type="AlphaFoldDB" id="A0A061FA46"/>
<dbReference type="Proteomes" id="UP000026915">
    <property type="component" value="Chromosome 7"/>
</dbReference>
<protein>
    <submittedName>
        <fullName evidence="2">Uncharacterized protein</fullName>
    </submittedName>
</protein>
<name>A0A061FA46_THECC</name>
<accession>A0A061FA46</accession>
<evidence type="ECO:0000313" key="2">
    <source>
        <dbReference type="EMBL" id="EOY13587.1"/>
    </source>
</evidence>